<dbReference type="AlphaFoldDB" id="A0A9Q3H606"/>
<sequence length="76" mass="8269">MPPTPPSPLLMPPPTPYHSYAHIVPSRHASDTALTLASSSMSLTILTLMQPPQDVTPIPPHRLQYLRSCSALKISL</sequence>
<keyword evidence="2" id="KW-1185">Reference proteome</keyword>
<dbReference type="EMBL" id="AVOT02010613">
    <property type="protein sequence ID" value="MBW0490510.1"/>
    <property type="molecule type" value="Genomic_DNA"/>
</dbReference>
<organism evidence="1 2">
    <name type="scientific">Austropuccinia psidii MF-1</name>
    <dbReference type="NCBI Taxonomy" id="1389203"/>
    <lineage>
        <taxon>Eukaryota</taxon>
        <taxon>Fungi</taxon>
        <taxon>Dikarya</taxon>
        <taxon>Basidiomycota</taxon>
        <taxon>Pucciniomycotina</taxon>
        <taxon>Pucciniomycetes</taxon>
        <taxon>Pucciniales</taxon>
        <taxon>Sphaerophragmiaceae</taxon>
        <taxon>Austropuccinia</taxon>
    </lineage>
</organism>
<evidence type="ECO:0000313" key="1">
    <source>
        <dbReference type="EMBL" id="MBW0490510.1"/>
    </source>
</evidence>
<dbReference type="Proteomes" id="UP000765509">
    <property type="component" value="Unassembled WGS sequence"/>
</dbReference>
<evidence type="ECO:0000313" key="2">
    <source>
        <dbReference type="Proteomes" id="UP000765509"/>
    </source>
</evidence>
<reference evidence="1" key="1">
    <citation type="submission" date="2021-03" db="EMBL/GenBank/DDBJ databases">
        <title>Draft genome sequence of rust myrtle Austropuccinia psidii MF-1, a brazilian biotype.</title>
        <authorList>
            <person name="Quecine M.C."/>
            <person name="Pachon D.M.R."/>
            <person name="Bonatelli M.L."/>
            <person name="Correr F.H."/>
            <person name="Franceschini L.M."/>
            <person name="Leite T.F."/>
            <person name="Margarido G.R.A."/>
            <person name="Almeida C.A."/>
            <person name="Ferrarezi J.A."/>
            <person name="Labate C.A."/>
        </authorList>
    </citation>
    <scope>NUCLEOTIDE SEQUENCE</scope>
    <source>
        <strain evidence="1">MF-1</strain>
    </source>
</reference>
<accession>A0A9Q3H606</accession>
<protein>
    <submittedName>
        <fullName evidence="1">Uncharacterized protein</fullName>
    </submittedName>
</protein>
<proteinExistence type="predicted"/>
<comment type="caution">
    <text evidence="1">The sequence shown here is derived from an EMBL/GenBank/DDBJ whole genome shotgun (WGS) entry which is preliminary data.</text>
</comment>
<name>A0A9Q3H606_9BASI</name>
<gene>
    <name evidence="1" type="ORF">O181_030225</name>
</gene>